<organism evidence="3 4">
    <name type="scientific">Boothiomyces macroporosus</name>
    <dbReference type="NCBI Taxonomy" id="261099"/>
    <lineage>
        <taxon>Eukaryota</taxon>
        <taxon>Fungi</taxon>
        <taxon>Fungi incertae sedis</taxon>
        <taxon>Chytridiomycota</taxon>
        <taxon>Chytridiomycota incertae sedis</taxon>
        <taxon>Chytridiomycetes</taxon>
        <taxon>Rhizophydiales</taxon>
        <taxon>Terramycetaceae</taxon>
        <taxon>Boothiomyces</taxon>
    </lineage>
</organism>
<gene>
    <name evidence="3" type="ORF">HK103_006490</name>
</gene>
<accession>A0AAD5Y6C5</accession>
<evidence type="ECO:0000256" key="1">
    <source>
        <dbReference type="SAM" id="SignalP"/>
    </source>
</evidence>
<dbReference type="InterPro" id="IPR002861">
    <property type="entry name" value="Reeler_dom"/>
</dbReference>
<proteinExistence type="predicted"/>
<dbReference type="EMBL" id="JADGKB010000007">
    <property type="protein sequence ID" value="KAJ3261181.1"/>
    <property type="molecule type" value="Genomic_DNA"/>
</dbReference>
<evidence type="ECO:0000313" key="3">
    <source>
        <dbReference type="EMBL" id="KAJ3261181.1"/>
    </source>
</evidence>
<comment type="caution">
    <text evidence="3">The sequence shown here is derived from an EMBL/GenBank/DDBJ whole genome shotgun (WGS) entry which is preliminary data.</text>
</comment>
<evidence type="ECO:0000313" key="4">
    <source>
        <dbReference type="Proteomes" id="UP001210925"/>
    </source>
</evidence>
<keyword evidence="1" id="KW-0732">Signal</keyword>
<keyword evidence="4" id="KW-1185">Reference proteome</keyword>
<dbReference type="Pfam" id="PF02014">
    <property type="entry name" value="Reeler"/>
    <property type="match status" value="1"/>
</dbReference>
<feature type="chain" id="PRO_5041908607" description="Reelin domain-containing protein" evidence="1">
    <location>
        <begin position="17"/>
        <end position="176"/>
    </location>
</feature>
<reference evidence="3" key="1">
    <citation type="submission" date="2020-05" db="EMBL/GenBank/DDBJ databases">
        <title>Phylogenomic resolution of chytrid fungi.</title>
        <authorList>
            <person name="Stajich J.E."/>
            <person name="Amses K."/>
            <person name="Simmons R."/>
            <person name="Seto K."/>
            <person name="Myers J."/>
            <person name="Bonds A."/>
            <person name="Quandt C.A."/>
            <person name="Barry K."/>
            <person name="Liu P."/>
            <person name="Grigoriev I."/>
            <person name="Longcore J.E."/>
            <person name="James T.Y."/>
        </authorList>
    </citation>
    <scope>NUCLEOTIDE SEQUENCE</scope>
    <source>
        <strain evidence="3">PLAUS21</strain>
    </source>
</reference>
<dbReference type="AlphaFoldDB" id="A0AAD5Y6C5"/>
<feature type="domain" description="Reelin" evidence="2">
    <location>
        <begin position="38"/>
        <end position="151"/>
    </location>
</feature>
<feature type="signal peptide" evidence="1">
    <location>
        <begin position="1"/>
        <end position="16"/>
    </location>
</feature>
<name>A0AAD5Y6C5_9FUNG</name>
<dbReference type="Proteomes" id="UP001210925">
    <property type="component" value="Unassembled WGS sequence"/>
</dbReference>
<evidence type="ECO:0000259" key="2">
    <source>
        <dbReference type="Pfam" id="PF02014"/>
    </source>
</evidence>
<sequence>MKFIAIVASLVALVSSSKNGSPLCYYDDQTMQQGMGDPAPLGYSVKVSKSGGSYTVQLLNQDTTAVYQGLLMFVTTPGGTDSHLGSFTSYDTSKFKNVNPSFCSNDGVSGLASATITHKNPYDYAVGHGNNFTWTPNSGDFSNGNLSLTVIVSAFTPDQPSGRPPWQHIPEVVVPK</sequence>
<protein>
    <recommendedName>
        <fullName evidence="2">Reelin domain-containing protein</fullName>
    </recommendedName>
</protein>